<protein>
    <submittedName>
        <fullName evidence="1">Uncharacterized protein</fullName>
    </submittedName>
</protein>
<evidence type="ECO:0000313" key="2">
    <source>
        <dbReference type="Proteomes" id="UP000322667"/>
    </source>
</evidence>
<dbReference type="AlphaFoldDB" id="A0A5D2MWL3"/>
<dbReference type="Proteomes" id="UP000322667">
    <property type="component" value="Chromosome A12"/>
</dbReference>
<proteinExistence type="predicted"/>
<accession>A0A5D2MWL3</accession>
<reference evidence="1 2" key="1">
    <citation type="submission" date="2019-07" db="EMBL/GenBank/DDBJ databases">
        <title>WGS assembly of Gossypium tomentosum.</title>
        <authorList>
            <person name="Chen Z.J."/>
            <person name="Sreedasyam A."/>
            <person name="Ando A."/>
            <person name="Song Q."/>
            <person name="De L."/>
            <person name="Hulse-Kemp A."/>
            <person name="Ding M."/>
            <person name="Ye W."/>
            <person name="Kirkbride R."/>
            <person name="Jenkins J."/>
            <person name="Plott C."/>
            <person name="Lovell J."/>
            <person name="Lin Y.-M."/>
            <person name="Vaughn R."/>
            <person name="Liu B."/>
            <person name="Li W."/>
            <person name="Simpson S."/>
            <person name="Scheffler B."/>
            <person name="Saski C."/>
            <person name="Grover C."/>
            <person name="Hu G."/>
            <person name="Conover J."/>
            <person name="Carlson J."/>
            <person name="Shu S."/>
            <person name="Boston L."/>
            <person name="Williams M."/>
            <person name="Peterson D."/>
            <person name="Mcgee K."/>
            <person name="Jones D."/>
            <person name="Wendel J."/>
            <person name="Stelly D."/>
            <person name="Grimwood J."/>
            <person name="Schmutz J."/>
        </authorList>
    </citation>
    <scope>NUCLEOTIDE SEQUENCE [LARGE SCALE GENOMIC DNA]</scope>
    <source>
        <strain evidence="1">7179.01</strain>
    </source>
</reference>
<sequence length="78" mass="8939">MKTLKMKKTIDHSPRKPLYACLETRTKLQRVFGVFTTEENSDGGRGRRKWYKASWTVARGGGTEGTEPSCWLFAAREE</sequence>
<dbReference type="EMBL" id="CM017621">
    <property type="protein sequence ID" value="TYH95514.1"/>
    <property type="molecule type" value="Genomic_DNA"/>
</dbReference>
<name>A0A5D2MWL3_GOSTO</name>
<gene>
    <name evidence="1" type="ORF">ES332_A12G111000v1</name>
</gene>
<organism evidence="1 2">
    <name type="scientific">Gossypium tomentosum</name>
    <name type="common">Hawaiian cotton</name>
    <name type="synonym">Gossypium sandvicense</name>
    <dbReference type="NCBI Taxonomy" id="34277"/>
    <lineage>
        <taxon>Eukaryota</taxon>
        <taxon>Viridiplantae</taxon>
        <taxon>Streptophyta</taxon>
        <taxon>Embryophyta</taxon>
        <taxon>Tracheophyta</taxon>
        <taxon>Spermatophyta</taxon>
        <taxon>Magnoliopsida</taxon>
        <taxon>eudicotyledons</taxon>
        <taxon>Gunneridae</taxon>
        <taxon>Pentapetalae</taxon>
        <taxon>rosids</taxon>
        <taxon>malvids</taxon>
        <taxon>Malvales</taxon>
        <taxon>Malvaceae</taxon>
        <taxon>Malvoideae</taxon>
        <taxon>Gossypium</taxon>
    </lineage>
</organism>
<evidence type="ECO:0000313" key="1">
    <source>
        <dbReference type="EMBL" id="TYH95514.1"/>
    </source>
</evidence>
<keyword evidence="2" id="KW-1185">Reference proteome</keyword>